<feature type="chain" id="PRO_5021418020" description="Secreted protein" evidence="1">
    <location>
        <begin position="25"/>
        <end position="136"/>
    </location>
</feature>
<gene>
    <name evidence="2" type="ORF">AVEN_81800_1</name>
</gene>
<name>A0A4Y2TRL3_ARAVE</name>
<accession>A0A4Y2TRL3</accession>
<dbReference type="AlphaFoldDB" id="A0A4Y2TRL3"/>
<evidence type="ECO:0000313" key="2">
    <source>
        <dbReference type="EMBL" id="GBO01746.1"/>
    </source>
</evidence>
<protein>
    <recommendedName>
        <fullName evidence="4">Secreted protein</fullName>
    </recommendedName>
</protein>
<comment type="caution">
    <text evidence="2">The sequence shown here is derived from an EMBL/GenBank/DDBJ whole genome shotgun (WGS) entry which is preliminary data.</text>
</comment>
<keyword evidence="1" id="KW-0732">Signal</keyword>
<dbReference type="Proteomes" id="UP000499080">
    <property type="component" value="Unassembled WGS sequence"/>
</dbReference>
<evidence type="ECO:0000256" key="1">
    <source>
        <dbReference type="SAM" id="SignalP"/>
    </source>
</evidence>
<sequence>MAQTLLIVATPLLSILSLITSLHACGLLPLRSDKNACESSVNASTAGGLHEQGNSCDELSSCELRRRSANVCISATPRPWCLHARPRLSLFTFGWNAARDFVKSKHCDLFSNCDTGFNGPVLVPPVGLADVTFSAR</sequence>
<dbReference type="EMBL" id="BGPR01029758">
    <property type="protein sequence ID" value="GBO01746.1"/>
    <property type="molecule type" value="Genomic_DNA"/>
</dbReference>
<organism evidence="2 3">
    <name type="scientific">Araneus ventricosus</name>
    <name type="common">Orbweaver spider</name>
    <name type="synonym">Epeira ventricosa</name>
    <dbReference type="NCBI Taxonomy" id="182803"/>
    <lineage>
        <taxon>Eukaryota</taxon>
        <taxon>Metazoa</taxon>
        <taxon>Ecdysozoa</taxon>
        <taxon>Arthropoda</taxon>
        <taxon>Chelicerata</taxon>
        <taxon>Arachnida</taxon>
        <taxon>Araneae</taxon>
        <taxon>Araneomorphae</taxon>
        <taxon>Entelegynae</taxon>
        <taxon>Araneoidea</taxon>
        <taxon>Araneidae</taxon>
        <taxon>Araneus</taxon>
    </lineage>
</organism>
<reference evidence="2 3" key="1">
    <citation type="journal article" date="2019" name="Sci. Rep.">
        <title>Orb-weaving spider Araneus ventricosus genome elucidates the spidroin gene catalogue.</title>
        <authorList>
            <person name="Kono N."/>
            <person name="Nakamura H."/>
            <person name="Ohtoshi R."/>
            <person name="Moran D.A.P."/>
            <person name="Shinohara A."/>
            <person name="Yoshida Y."/>
            <person name="Fujiwara M."/>
            <person name="Mori M."/>
            <person name="Tomita M."/>
            <person name="Arakawa K."/>
        </authorList>
    </citation>
    <scope>NUCLEOTIDE SEQUENCE [LARGE SCALE GENOMIC DNA]</scope>
</reference>
<evidence type="ECO:0000313" key="3">
    <source>
        <dbReference type="Proteomes" id="UP000499080"/>
    </source>
</evidence>
<keyword evidence="3" id="KW-1185">Reference proteome</keyword>
<evidence type="ECO:0008006" key="4">
    <source>
        <dbReference type="Google" id="ProtNLM"/>
    </source>
</evidence>
<feature type="signal peptide" evidence="1">
    <location>
        <begin position="1"/>
        <end position="24"/>
    </location>
</feature>
<proteinExistence type="predicted"/>